<dbReference type="Proteomes" id="UP000327294">
    <property type="component" value="Chromosome"/>
</dbReference>
<organism evidence="1 2">
    <name type="scientific">Streptomyces phaeolivaceus</name>
    <dbReference type="NCBI Taxonomy" id="2653200"/>
    <lineage>
        <taxon>Bacteria</taxon>
        <taxon>Bacillati</taxon>
        <taxon>Actinomycetota</taxon>
        <taxon>Actinomycetes</taxon>
        <taxon>Kitasatosporales</taxon>
        <taxon>Streptomycetaceae</taxon>
        <taxon>Streptomyces</taxon>
    </lineage>
</organism>
<proteinExistence type="predicted"/>
<gene>
    <name evidence="1" type="ORF">F9278_15020</name>
</gene>
<name>A0A5P8K2E8_9ACTN</name>
<dbReference type="RefSeq" id="WP_152168785.1">
    <property type="nucleotide sequence ID" value="NZ_CP045096.1"/>
</dbReference>
<sequence>MTEDTVARRWSAAHAKVRELKIYGYEKERAVALIYYLIALQADREVDSVSPYEVRYRLDDLVSLQQDIVQFLGGPGHSAEAVTTPKAVSAIRHAWSVANLTRHEMLEDVVPSEAADDVRGIERATPDSHFEHAAQGLRVHLDRTLLESAGGILLSSTVEATAGVHTGRSGRVNSVAWPMDHEQRAIGPVPLSFQVEFSDTYEAADMAPGELVMLPEWDPKFVVVQAGEPLPTEWAACVLLSDTDGEQVWQQEAIDALREGWKSYQRLVVLVPEPAGRKPMSEEHDEWMDQAFACADEIIARVPSTGPLPPRLLPNRATDARDVPFRLTLLLTCTKDSSGLRSWARRNSIPVAAAPAEAAATVLDRIRGGIERKGGFRQVPLVVARTSGFVDWHRALRDARMTLEAADIQWVQHDDTAEPSVTWWAMSARIRHPDHHITTELLVTRARVVSIVAYRSSPRWTDSEVVLVEGDNSLSGATNYGLEKTKFLHLPTATLDQWAPGGTAAMTAPIMQRMLGLSVESERVRPFRERNDSSLLAATRVLAAVKLTDEEFDQIRHTPTNSGDGKPPTVICRVADLLAHPLCDYATIGAVTSAIAPTSPPPFGNLHPENR</sequence>
<keyword evidence="2" id="KW-1185">Reference proteome</keyword>
<accession>A0A5P8K2E8</accession>
<reference evidence="1 2" key="1">
    <citation type="submission" date="2019-10" db="EMBL/GenBank/DDBJ databases">
        <title>Streptomyces sp. strain GY16 isolated from leaves of Broussonetia papyrifera.</title>
        <authorList>
            <person name="Mo P."/>
        </authorList>
    </citation>
    <scope>NUCLEOTIDE SEQUENCE [LARGE SCALE GENOMIC DNA]</scope>
    <source>
        <strain evidence="1 2">GY16</strain>
    </source>
</reference>
<evidence type="ECO:0000313" key="2">
    <source>
        <dbReference type="Proteomes" id="UP000327294"/>
    </source>
</evidence>
<dbReference type="AlphaFoldDB" id="A0A5P8K2E8"/>
<dbReference type="EMBL" id="CP045096">
    <property type="protein sequence ID" value="QFQ97301.1"/>
    <property type="molecule type" value="Genomic_DNA"/>
</dbReference>
<dbReference type="KEGG" id="sphv:F9278_15020"/>
<evidence type="ECO:0000313" key="1">
    <source>
        <dbReference type="EMBL" id="QFQ97301.1"/>
    </source>
</evidence>
<protein>
    <submittedName>
        <fullName evidence="1">Uncharacterized protein</fullName>
    </submittedName>
</protein>